<keyword evidence="20" id="KW-1185">Reference proteome</keyword>
<evidence type="ECO:0000256" key="16">
    <source>
        <dbReference type="ARBA" id="ARBA00023136"/>
    </source>
</evidence>
<feature type="transmembrane region" description="Helical" evidence="18">
    <location>
        <begin position="21"/>
        <end position="39"/>
    </location>
</feature>
<keyword evidence="12" id="KW-0479">Metal-binding</keyword>
<dbReference type="EMBL" id="BAABJZ010000104">
    <property type="protein sequence ID" value="GAA4901341.1"/>
    <property type="molecule type" value="Genomic_DNA"/>
</dbReference>
<comment type="caution">
    <text evidence="19">The sequence shown here is derived from an EMBL/GenBank/DDBJ whole genome shotgun (WGS) entry which is preliminary data.</text>
</comment>
<comment type="function">
    <text evidence="2 17">Membrane-anchoring subunit of succinate dehydrogenase (SDH).</text>
</comment>
<dbReference type="PIRSF" id="PIRSF000169">
    <property type="entry name" value="SDH_D"/>
    <property type="match status" value="1"/>
</dbReference>
<gene>
    <name evidence="19" type="primary">sdhD</name>
    <name evidence="19" type="ORF">GCM10023333_39190</name>
</gene>
<evidence type="ECO:0000256" key="6">
    <source>
        <dbReference type="ARBA" id="ARBA00022448"/>
    </source>
</evidence>
<dbReference type="PANTHER" id="PTHR38689">
    <property type="entry name" value="SUCCINATE DEHYDROGENASE HYDROPHOBIC MEMBRANE ANCHOR SUBUNIT"/>
    <property type="match status" value="1"/>
</dbReference>
<dbReference type="InterPro" id="IPR014312">
    <property type="entry name" value="Succ_DH_anchor"/>
</dbReference>
<dbReference type="SUPFAM" id="SSF81343">
    <property type="entry name" value="Fumarate reductase respiratory complex transmembrane subunits"/>
    <property type="match status" value="1"/>
</dbReference>
<evidence type="ECO:0000256" key="14">
    <source>
        <dbReference type="ARBA" id="ARBA00022989"/>
    </source>
</evidence>
<dbReference type="CDD" id="cd03494">
    <property type="entry name" value="SQR_TypeC_SdhD"/>
    <property type="match status" value="1"/>
</dbReference>
<evidence type="ECO:0000256" key="11">
    <source>
        <dbReference type="ARBA" id="ARBA00022692"/>
    </source>
</evidence>
<evidence type="ECO:0000256" key="17">
    <source>
        <dbReference type="PIRNR" id="PIRNR000169"/>
    </source>
</evidence>
<protein>
    <recommendedName>
        <fullName evidence="5 17">Succinate dehydrogenase hydrophobic membrane anchor subunit</fullName>
    </recommendedName>
</protein>
<evidence type="ECO:0000256" key="4">
    <source>
        <dbReference type="ARBA" id="ARBA00005163"/>
    </source>
</evidence>
<dbReference type="InterPro" id="IPR000701">
    <property type="entry name" value="SuccDH_FuR_B_TM-su"/>
</dbReference>
<evidence type="ECO:0000256" key="2">
    <source>
        <dbReference type="ARBA" id="ARBA00004050"/>
    </source>
</evidence>
<dbReference type="Proteomes" id="UP001499988">
    <property type="component" value="Unassembled WGS sequence"/>
</dbReference>
<dbReference type="InterPro" id="IPR034804">
    <property type="entry name" value="SQR/QFR_C/D"/>
</dbReference>
<evidence type="ECO:0000313" key="19">
    <source>
        <dbReference type="EMBL" id="GAA4901341.1"/>
    </source>
</evidence>
<evidence type="ECO:0000256" key="13">
    <source>
        <dbReference type="ARBA" id="ARBA00022982"/>
    </source>
</evidence>
<dbReference type="Pfam" id="PF01127">
    <property type="entry name" value="Sdh_cyt"/>
    <property type="match status" value="1"/>
</dbReference>
<keyword evidence="6 17" id="KW-0813">Transport</keyword>
<dbReference type="NCBIfam" id="TIGR02968">
    <property type="entry name" value="succ_dehyd_anc"/>
    <property type="match status" value="1"/>
</dbReference>
<evidence type="ECO:0000256" key="10">
    <source>
        <dbReference type="ARBA" id="ARBA00022617"/>
    </source>
</evidence>
<keyword evidence="9 17" id="KW-0816">Tricarboxylic acid cycle</keyword>
<dbReference type="Gene3D" id="1.20.1300.10">
    <property type="entry name" value="Fumarate reductase/succinate dehydrogenase, transmembrane subunit"/>
    <property type="match status" value="1"/>
</dbReference>
<evidence type="ECO:0000256" key="3">
    <source>
        <dbReference type="ARBA" id="ARBA00004429"/>
    </source>
</evidence>
<dbReference type="PANTHER" id="PTHR38689:SF1">
    <property type="entry name" value="SUCCINATE DEHYDROGENASE HYDROPHOBIC MEMBRANE ANCHOR SUBUNIT"/>
    <property type="match status" value="1"/>
</dbReference>
<evidence type="ECO:0000256" key="8">
    <source>
        <dbReference type="ARBA" id="ARBA00022519"/>
    </source>
</evidence>
<comment type="subcellular location">
    <subcellularLocation>
        <location evidence="3 17">Cell inner membrane</location>
        <topology evidence="3 17">Multi-pass membrane protein</topology>
    </subcellularLocation>
</comment>
<reference evidence="20" key="1">
    <citation type="journal article" date="2019" name="Int. J. Syst. Evol. Microbiol.">
        <title>The Global Catalogue of Microorganisms (GCM) 10K type strain sequencing project: providing services to taxonomists for standard genome sequencing and annotation.</title>
        <authorList>
            <consortium name="The Broad Institute Genomics Platform"/>
            <consortium name="The Broad Institute Genome Sequencing Center for Infectious Disease"/>
            <person name="Wu L."/>
            <person name="Ma J."/>
        </authorList>
    </citation>
    <scope>NUCLEOTIDE SEQUENCE [LARGE SCALE GENOMIC DNA]</scope>
    <source>
        <strain evidence="20">JCM 18401</strain>
    </source>
</reference>
<comment type="pathway">
    <text evidence="4 17">Carbohydrate metabolism; tricarboxylic acid cycle.</text>
</comment>
<evidence type="ECO:0000256" key="18">
    <source>
        <dbReference type="SAM" id="Phobius"/>
    </source>
</evidence>
<evidence type="ECO:0000256" key="5">
    <source>
        <dbReference type="ARBA" id="ARBA00019425"/>
    </source>
</evidence>
<keyword evidence="13 17" id="KW-0249">Electron transport</keyword>
<evidence type="ECO:0000256" key="12">
    <source>
        <dbReference type="ARBA" id="ARBA00022723"/>
    </source>
</evidence>
<evidence type="ECO:0000256" key="9">
    <source>
        <dbReference type="ARBA" id="ARBA00022532"/>
    </source>
</evidence>
<name>A0ABP9FGC8_9GAMM</name>
<keyword evidence="7 17" id="KW-1003">Cell membrane</keyword>
<feature type="transmembrane region" description="Helical" evidence="18">
    <location>
        <begin position="59"/>
        <end position="80"/>
    </location>
</feature>
<evidence type="ECO:0000256" key="15">
    <source>
        <dbReference type="ARBA" id="ARBA00023004"/>
    </source>
</evidence>
<proteinExistence type="predicted"/>
<keyword evidence="8 17" id="KW-0997">Cell inner membrane</keyword>
<organism evidence="19 20">
    <name type="scientific">Ferrimonas pelagia</name>
    <dbReference type="NCBI Taxonomy" id="1177826"/>
    <lineage>
        <taxon>Bacteria</taxon>
        <taxon>Pseudomonadati</taxon>
        <taxon>Pseudomonadota</taxon>
        <taxon>Gammaproteobacteria</taxon>
        <taxon>Alteromonadales</taxon>
        <taxon>Ferrimonadaceae</taxon>
        <taxon>Ferrimonas</taxon>
    </lineage>
</organism>
<accession>A0ABP9FGC8</accession>
<keyword evidence="15" id="KW-0408">Iron</keyword>
<dbReference type="RefSeq" id="WP_345337194.1">
    <property type="nucleotide sequence ID" value="NZ_BAABJZ010000104.1"/>
</dbReference>
<keyword evidence="10" id="KW-0349">Heme</keyword>
<keyword evidence="11 18" id="KW-0812">Transmembrane</keyword>
<keyword evidence="16 17" id="KW-0472">Membrane</keyword>
<evidence type="ECO:0000313" key="20">
    <source>
        <dbReference type="Proteomes" id="UP001499988"/>
    </source>
</evidence>
<evidence type="ECO:0000256" key="7">
    <source>
        <dbReference type="ARBA" id="ARBA00022475"/>
    </source>
</evidence>
<sequence>MVKNAATIGRSGVHDFVLIRASALVMASYLLFLVGYLVANPGLDYATWQSLFSGTCVKVYTLLALLAVLIHGWVGLWQVITDYIKSSGLRATLLLTVNLVLLAYFAVGVVILWGV</sequence>
<evidence type="ECO:0000256" key="1">
    <source>
        <dbReference type="ARBA" id="ARBA00001971"/>
    </source>
</evidence>
<feature type="transmembrane region" description="Helical" evidence="18">
    <location>
        <begin position="92"/>
        <end position="113"/>
    </location>
</feature>
<comment type="cofactor">
    <cofactor evidence="1">
        <name>heme</name>
        <dbReference type="ChEBI" id="CHEBI:30413"/>
    </cofactor>
</comment>
<keyword evidence="14 18" id="KW-1133">Transmembrane helix</keyword>